<organism evidence="6 7">
    <name type="scientific">Mycobacterium stomatepiae</name>
    <dbReference type="NCBI Taxonomy" id="470076"/>
    <lineage>
        <taxon>Bacteria</taxon>
        <taxon>Bacillati</taxon>
        <taxon>Actinomycetota</taxon>
        <taxon>Actinomycetes</taxon>
        <taxon>Mycobacteriales</taxon>
        <taxon>Mycobacteriaceae</taxon>
        <taxon>Mycobacterium</taxon>
        <taxon>Mycobacterium simiae complex</taxon>
    </lineage>
</organism>
<dbReference type="EC" id="2.3.1.39" evidence="1"/>
<dbReference type="GO" id="GO:0006633">
    <property type="term" value="P:fatty acid biosynthetic process"/>
    <property type="evidence" value="ECO:0007669"/>
    <property type="project" value="TreeGrafter"/>
</dbReference>
<keyword evidence="2" id="KW-0808">Transferase</keyword>
<evidence type="ECO:0000256" key="1">
    <source>
        <dbReference type="ARBA" id="ARBA00013258"/>
    </source>
</evidence>
<keyword evidence="7" id="KW-1185">Reference proteome</keyword>
<dbReference type="NCBIfam" id="TIGR02814">
    <property type="entry name" value="pfaD_fam"/>
    <property type="match status" value="1"/>
</dbReference>
<gene>
    <name evidence="6" type="primary">pksE</name>
    <name evidence="6" type="ORF">MSTO_24490</name>
</gene>
<dbReference type="Pfam" id="PF03060">
    <property type="entry name" value="NMO"/>
    <property type="match status" value="1"/>
</dbReference>
<dbReference type="Proteomes" id="UP000467130">
    <property type="component" value="Chromosome"/>
</dbReference>
<evidence type="ECO:0000256" key="2">
    <source>
        <dbReference type="ARBA" id="ARBA00022679"/>
    </source>
</evidence>
<dbReference type="Pfam" id="PF00698">
    <property type="entry name" value="Acyl_transf_1"/>
    <property type="match status" value="1"/>
</dbReference>
<dbReference type="SUPFAM" id="SSF55048">
    <property type="entry name" value="Probable ACP-binding domain of malonyl-CoA ACP transacylase"/>
    <property type="match status" value="1"/>
</dbReference>
<dbReference type="PANTHER" id="PTHR42681:SF1">
    <property type="entry name" value="MALONYL-COA-ACYL CARRIER PROTEIN TRANSACYLASE, MITOCHONDRIAL"/>
    <property type="match status" value="1"/>
</dbReference>
<feature type="domain" description="Malonyl-CoA:ACP transacylase (MAT)" evidence="5">
    <location>
        <begin position="1"/>
        <end position="285"/>
    </location>
</feature>
<dbReference type="Gene3D" id="3.40.366.10">
    <property type="entry name" value="Malonyl-Coenzyme A Acyl Carrier Protein, domain 2"/>
    <property type="match status" value="1"/>
</dbReference>
<keyword evidence="3" id="KW-0012">Acyltransferase</keyword>
<dbReference type="AlphaFoldDB" id="A0A7I7Q7C7"/>
<dbReference type="GO" id="GO:0004314">
    <property type="term" value="F:[acyl-carrier-protein] S-malonyltransferase activity"/>
    <property type="evidence" value="ECO:0007669"/>
    <property type="project" value="UniProtKB-EC"/>
</dbReference>
<reference evidence="6 7" key="1">
    <citation type="journal article" date="2019" name="Emerg. Microbes Infect.">
        <title>Comprehensive subspecies identification of 175 nontuberculous mycobacteria species based on 7547 genomic profiles.</title>
        <authorList>
            <person name="Matsumoto Y."/>
            <person name="Kinjo T."/>
            <person name="Motooka D."/>
            <person name="Nabeya D."/>
            <person name="Jung N."/>
            <person name="Uechi K."/>
            <person name="Horii T."/>
            <person name="Iida T."/>
            <person name="Fujita J."/>
            <person name="Nakamura S."/>
        </authorList>
    </citation>
    <scope>NUCLEOTIDE SEQUENCE [LARGE SCALE GENOMIC DNA]</scope>
    <source>
        <strain evidence="6 7">JCM 17783</strain>
    </source>
</reference>
<dbReference type="InterPro" id="IPR049489">
    <property type="entry name" value="FabD-like_helical_ins"/>
</dbReference>
<dbReference type="GO" id="GO:0005829">
    <property type="term" value="C:cytosol"/>
    <property type="evidence" value="ECO:0007669"/>
    <property type="project" value="TreeGrafter"/>
</dbReference>
<dbReference type="SUPFAM" id="SSF52151">
    <property type="entry name" value="FabD/lysophospholipase-like"/>
    <property type="match status" value="1"/>
</dbReference>
<evidence type="ECO:0000313" key="7">
    <source>
        <dbReference type="Proteomes" id="UP000467130"/>
    </source>
</evidence>
<evidence type="ECO:0000256" key="3">
    <source>
        <dbReference type="ARBA" id="ARBA00023315"/>
    </source>
</evidence>
<evidence type="ECO:0000256" key="4">
    <source>
        <dbReference type="ARBA" id="ARBA00048462"/>
    </source>
</evidence>
<protein>
    <recommendedName>
        <fullName evidence="1">[acyl-carrier-protein] S-malonyltransferase</fullName>
        <ecNumber evidence="1">2.3.1.39</ecNumber>
    </recommendedName>
</protein>
<dbReference type="Gene3D" id="3.30.70.250">
    <property type="entry name" value="Malonyl-CoA ACP transacylase, ACP-binding"/>
    <property type="match status" value="1"/>
</dbReference>
<sequence>MGEGLFDEYPDLVARCDAIVGTDMRQLCLQDPERRLSETRWAQPALFLVNALSARHALKENTPPSIVLGHSLGEYNALEFAGALEFDDAFTLVNERALLMGQARGGAMAAVVGEVDLDALLRDAAANALEIANLNTPSQVVLAGAKDVIDRLVAHCRTTRAARAVPLAVSAAFHSSHMEAAADRFAMVLNGVAFRDPDRVVISNVTGRPYPPGEIRRLLGRQMRSQVRWWDCLQYLRSQGVNHARQLGPGRTLMDFWLAATTAPAPGCDEDREPNRIAPSQSNGKRLTATLISAIDIYTPGRNFCKAHGVREPYVAGAMYRGIASPALVVRMGRAGLLGVLGTGGLGLPEIESGLTHISAALAPDIPYAVNLLATPEQPEEEQRRVELYLRHGVSMVEAAAYTQLTEPLLRFRYRGAHIDGGRAVAPHRVIAKVSRREVAALFLQPPSEQLLANLRAEGLLNADEVAAARRLPVAADICVEADSGGHTDAGVALALIPSMTRLRDQYASQNLDEVVRIGAAGGLGTPESIAAAFVLGAEFVVTGSVNQCTPEAGTSDAVKDLLAQIDVGDTTYAPAGDMFELGARVQVVRKATLFPARANYLYQVYRAHRSLDDLDGDTRKMVERYLGCSLGHAWDMARVRLEHANPKELARVTTQPRARMARTFKTYFARSMQSALVGDITQRADFQIHSGPAMGALNAYLRDSDLQNWRTRNVDVVADHLLSGARRVLGAHI</sequence>
<dbReference type="InterPro" id="IPR050858">
    <property type="entry name" value="Mal-CoA-ACP_Trans/PKS_FabD"/>
</dbReference>
<dbReference type="EMBL" id="AP022587">
    <property type="protein sequence ID" value="BBY22244.1"/>
    <property type="molecule type" value="Genomic_DNA"/>
</dbReference>
<name>A0A7I7Q7C7_9MYCO</name>
<dbReference type="InterPro" id="IPR014179">
    <property type="entry name" value="PfaD-like_TIM-barrel"/>
</dbReference>
<proteinExistence type="predicted"/>
<dbReference type="Gene3D" id="3.20.20.70">
    <property type="entry name" value="Aldolase class I"/>
    <property type="match status" value="1"/>
</dbReference>
<dbReference type="PANTHER" id="PTHR42681">
    <property type="entry name" value="MALONYL-COA-ACYL CARRIER PROTEIN TRANSACYLASE, MITOCHONDRIAL"/>
    <property type="match status" value="1"/>
</dbReference>
<accession>A0A7I7Q7C7</accession>
<dbReference type="InterPro" id="IPR001227">
    <property type="entry name" value="Ac_transferase_dom_sf"/>
</dbReference>
<dbReference type="KEGG" id="msto:MSTO_24490"/>
<dbReference type="InterPro" id="IPR016035">
    <property type="entry name" value="Acyl_Trfase/lysoPLipase"/>
</dbReference>
<dbReference type="SUPFAM" id="SSF51412">
    <property type="entry name" value="Inosine monophosphate dehydrogenase (IMPDH)"/>
    <property type="match status" value="1"/>
</dbReference>
<dbReference type="Pfam" id="PF21607">
    <property type="entry name" value="FabD_helical_ins"/>
    <property type="match status" value="1"/>
</dbReference>
<dbReference type="InterPro" id="IPR014043">
    <property type="entry name" value="Acyl_transferase_dom"/>
</dbReference>
<evidence type="ECO:0000259" key="5">
    <source>
        <dbReference type="SMART" id="SM00827"/>
    </source>
</evidence>
<dbReference type="InterPro" id="IPR016036">
    <property type="entry name" value="Malonyl_transacylase_ACP-bd"/>
</dbReference>
<comment type="catalytic activity">
    <reaction evidence="4">
        <text>holo-[ACP] + malonyl-CoA = malonyl-[ACP] + CoA</text>
        <dbReference type="Rhea" id="RHEA:41792"/>
        <dbReference type="Rhea" id="RHEA-COMP:9623"/>
        <dbReference type="Rhea" id="RHEA-COMP:9685"/>
        <dbReference type="ChEBI" id="CHEBI:57287"/>
        <dbReference type="ChEBI" id="CHEBI:57384"/>
        <dbReference type="ChEBI" id="CHEBI:64479"/>
        <dbReference type="ChEBI" id="CHEBI:78449"/>
        <dbReference type="EC" id="2.3.1.39"/>
    </reaction>
</comment>
<dbReference type="SMART" id="SM00827">
    <property type="entry name" value="PKS_AT"/>
    <property type="match status" value="1"/>
</dbReference>
<dbReference type="InterPro" id="IPR013785">
    <property type="entry name" value="Aldolase_TIM"/>
</dbReference>
<evidence type="ECO:0000313" key="6">
    <source>
        <dbReference type="EMBL" id="BBY22244.1"/>
    </source>
</evidence>